<reference evidence="9 10" key="1">
    <citation type="submission" date="2019-02" db="EMBL/GenBank/DDBJ databases">
        <title>Deep-cultivation of Planctomycetes and their phenomic and genomic characterization uncovers novel biology.</title>
        <authorList>
            <person name="Wiegand S."/>
            <person name="Jogler M."/>
            <person name="Boedeker C."/>
            <person name="Pinto D."/>
            <person name="Vollmers J."/>
            <person name="Rivas-Marin E."/>
            <person name="Kohn T."/>
            <person name="Peeters S.H."/>
            <person name="Heuer A."/>
            <person name="Rast P."/>
            <person name="Oberbeckmann S."/>
            <person name="Bunk B."/>
            <person name="Jeske O."/>
            <person name="Meyerdierks A."/>
            <person name="Storesund J.E."/>
            <person name="Kallscheuer N."/>
            <person name="Luecker S."/>
            <person name="Lage O.M."/>
            <person name="Pohl T."/>
            <person name="Merkel B.J."/>
            <person name="Hornburger P."/>
            <person name="Mueller R.-W."/>
            <person name="Bruemmer F."/>
            <person name="Labrenz M."/>
            <person name="Spormann A.M."/>
            <person name="Op den Camp H."/>
            <person name="Overmann J."/>
            <person name="Amann R."/>
            <person name="Jetten M.S.M."/>
            <person name="Mascher T."/>
            <person name="Medema M.H."/>
            <person name="Devos D.P."/>
            <person name="Kaster A.-K."/>
            <person name="Ovreas L."/>
            <person name="Rohde M."/>
            <person name="Galperin M.Y."/>
            <person name="Jogler C."/>
        </authorList>
    </citation>
    <scope>NUCLEOTIDE SEQUENCE [LARGE SCALE GENOMIC DNA]</scope>
    <source>
        <strain evidence="9 10">Q31a</strain>
    </source>
</reference>
<dbReference type="Gene3D" id="3.40.50.300">
    <property type="entry name" value="P-loop containing nucleotide triphosphate hydrolases"/>
    <property type="match status" value="1"/>
</dbReference>
<dbReference type="InterPro" id="IPR025944">
    <property type="entry name" value="Sigma_54_int_dom_CS"/>
</dbReference>
<gene>
    <name evidence="9" type="primary">ntrC_3</name>
    <name evidence="9" type="ORF">Q31a_48400</name>
</gene>
<dbReference type="PANTHER" id="PTHR32071">
    <property type="entry name" value="TRANSCRIPTIONAL REGULATORY PROTEIN"/>
    <property type="match status" value="1"/>
</dbReference>
<evidence type="ECO:0000256" key="3">
    <source>
        <dbReference type="ARBA" id="ARBA00023015"/>
    </source>
</evidence>
<dbReference type="PROSITE" id="PS00688">
    <property type="entry name" value="SIGMA54_INTERACT_3"/>
    <property type="match status" value="1"/>
</dbReference>
<keyword evidence="4" id="KW-0238">DNA-binding</keyword>
<dbReference type="Pfam" id="PF25601">
    <property type="entry name" value="AAA_lid_14"/>
    <property type="match status" value="1"/>
</dbReference>
<dbReference type="Pfam" id="PF00072">
    <property type="entry name" value="Response_reg"/>
    <property type="match status" value="1"/>
</dbReference>
<keyword evidence="1" id="KW-0547">Nucleotide-binding</keyword>
<dbReference type="Pfam" id="PF00158">
    <property type="entry name" value="Sigma54_activat"/>
    <property type="match status" value="1"/>
</dbReference>
<dbReference type="InterPro" id="IPR027417">
    <property type="entry name" value="P-loop_NTPase"/>
</dbReference>
<evidence type="ECO:0000313" key="9">
    <source>
        <dbReference type="EMBL" id="QDV26466.1"/>
    </source>
</evidence>
<name>A0A518GCZ6_9BACT</name>
<dbReference type="InterPro" id="IPR011006">
    <property type="entry name" value="CheY-like_superfamily"/>
</dbReference>
<keyword evidence="6" id="KW-0597">Phosphoprotein</keyword>
<dbReference type="InterPro" id="IPR002078">
    <property type="entry name" value="Sigma_54_int"/>
</dbReference>
<evidence type="ECO:0000256" key="4">
    <source>
        <dbReference type="ARBA" id="ARBA00023125"/>
    </source>
</evidence>
<dbReference type="Gene3D" id="1.10.8.60">
    <property type="match status" value="1"/>
</dbReference>
<evidence type="ECO:0000259" key="7">
    <source>
        <dbReference type="PROSITE" id="PS50045"/>
    </source>
</evidence>
<dbReference type="AlphaFoldDB" id="A0A518GCZ6"/>
<sequence>MAMTETPMKILLVEDEDDFRNSCVRWMLRKGYEPTGASSAAEALSLLDRASFDVGVFDMNMPGMSGLELLQRISQDKIEIEVIMLTGQGTIETAVSAMKMGACDFLSKPCSLGDLENHCLMARERGELRKENKQLKAVISRQRPTAKLIGDSRQMRDLSRMIDKIAPTDKPVLLEGESGTGKEVVARLIQQASPLRDQPFVTINCAALPENLVESELFGHQKGSFTGATAEKPGLFEIADGGTIFIDEIGELPLALQPKLLRVLEDGSMRRVGCHRERRVSVRVIAATNRDLASEVKAGNFREDLYYRVNVLSLVLPPLREREGDVDRLLEHYLPPPWHVEPAVRDCLNRYPWPGNIRQLINVIQRATILADNHDITLDDLPTELTDFEGGAMPKLGRAPNTATEDQDLKQAELRNKQAVLGEPEFALDEVARMHVLEVLRRENGNKASAARKLRIHRRKLYRLLERYSQPDDGDRDSITTSILG</sequence>
<protein>
    <submittedName>
        <fullName evidence="9">Nitrogen assimilation regulatory protein</fullName>
    </submittedName>
</protein>
<keyword evidence="10" id="KW-1185">Reference proteome</keyword>
<dbReference type="GO" id="GO:0005524">
    <property type="term" value="F:ATP binding"/>
    <property type="evidence" value="ECO:0007669"/>
    <property type="project" value="UniProtKB-KW"/>
</dbReference>
<dbReference type="Pfam" id="PF02954">
    <property type="entry name" value="HTH_8"/>
    <property type="match status" value="1"/>
</dbReference>
<keyword evidence="2" id="KW-0067">ATP-binding</keyword>
<dbReference type="GO" id="GO:0000160">
    <property type="term" value="P:phosphorelay signal transduction system"/>
    <property type="evidence" value="ECO:0007669"/>
    <property type="project" value="InterPro"/>
</dbReference>
<evidence type="ECO:0000256" key="6">
    <source>
        <dbReference type="PROSITE-ProRule" id="PRU00169"/>
    </source>
</evidence>
<proteinExistence type="predicted"/>
<evidence type="ECO:0000313" key="10">
    <source>
        <dbReference type="Proteomes" id="UP000318017"/>
    </source>
</evidence>
<organism evidence="9 10">
    <name type="scientific">Aureliella helgolandensis</name>
    <dbReference type="NCBI Taxonomy" id="2527968"/>
    <lineage>
        <taxon>Bacteria</taxon>
        <taxon>Pseudomonadati</taxon>
        <taxon>Planctomycetota</taxon>
        <taxon>Planctomycetia</taxon>
        <taxon>Pirellulales</taxon>
        <taxon>Pirellulaceae</taxon>
        <taxon>Aureliella</taxon>
    </lineage>
</organism>
<dbReference type="SUPFAM" id="SSF52540">
    <property type="entry name" value="P-loop containing nucleoside triphosphate hydrolases"/>
    <property type="match status" value="1"/>
</dbReference>
<dbReference type="InterPro" id="IPR009057">
    <property type="entry name" value="Homeodomain-like_sf"/>
</dbReference>
<dbReference type="PROSITE" id="PS00676">
    <property type="entry name" value="SIGMA54_INTERACT_2"/>
    <property type="match status" value="1"/>
</dbReference>
<dbReference type="Gene3D" id="1.10.10.60">
    <property type="entry name" value="Homeodomain-like"/>
    <property type="match status" value="1"/>
</dbReference>
<dbReference type="InterPro" id="IPR025943">
    <property type="entry name" value="Sigma_54_int_dom_ATP-bd_2"/>
</dbReference>
<dbReference type="SUPFAM" id="SSF52172">
    <property type="entry name" value="CheY-like"/>
    <property type="match status" value="1"/>
</dbReference>
<dbReference type="GO" id="GO:0006355">
    <property type="term" value="P:regulation of DNA-templated transcription"/>
    <property type="evidence" value="ECO:0007669"/>
    <property type="project" value="InterPro"/>
</dbReference>
<dbReference type="EMBL" id="CP036298">
    <property type="protein sequence ID" value="QDV26466.1"/>
    <property type="molecule type" value="Genomic_DNA"/>
</dbReference>
<accession>A0A518GCZ6</accession>
<dbReference type="PROSITE" id="PS00675">
    <property type="entry name" value="SIGMA54_INTERACT_1"/>
    <property type="match status" value="1"/>
</dbReference>
<dbReference type="KEGG" id="ahel:Q31a_48400"/>
<dbReference type="Gene3D" id="3.40.50.2300">
    <property type="match status" value="1"/>
</dbReference>
<feature type="modified residue" description="4-aspartylphosphate" evidence="6">
    <location>
        <position position="58"/>
    </location>
</feature>
<dbReference type="InterPro" id="IPR001789">
    <property type="entry name" value="Sig_transdc_resp-reg_receiver"/>
</dbReference>
<dbReference type="Proteomes" id="UP000318017">
    <property type="component" value="Chromosome"/>
</dbReference>
<dbReference type="SMART" id="SM00382">
    <property type="entry name" value="AAA"/>
    <property type="match status" value="1"/>
</dbReference>
<evidence type="ECO:0000259" key="8">
    <source>
        <dbReference type="PROSITE" id="PS50110"/>
    </source>
</evidence>
<evidence type="ECO:0000256" key="1">
    <source>
        <dbReference type="ARBA" id="ARBA00022741"/>
    </source>
</evidence>
<dbReference type="InterPro" id="IPR058031">
    <property type="entry name" value="AAA_lid_NorR"/>
</dbReference>
<dbReference type="SMART" id="SM00448">
    <property type="entry name" value="REC"/>
    <property type="match status" value="1"/>
</dbReference>
<dbReference type="GO" id="GO:0043565">
    <property type="term" value="F:sequence-specific DNA binding"/>
    <property type="evidence" value="ECO:0007669"/>
    <property type="project" value="InterPro"/>
</dbReference>
<keyword evidence="3" id="KW-0805">Transcription regulation</keyword>
<dbReference type="InterPro" id="IPR003593">
    <property type="entry name" value="AAA+_ATPase"/>
</dbReference>
<keyword evidence="5" id="KW-0804">Transcription</keyword>
<dbReference type="InterPro" id="IPR025662">
    <property type="entry name" value="Sigma_54_int_dom_ATP-bd_1"/>
</dbReference>
<dbReference type="PROSITE" id="PS50110">
    <property type="entry name" value="RESPONSE_REGULATORY"/>
    <property type="match status" value="1"/>
</dbReference>
<dbReference type="InterPro" id="IPR002197">
    <property type="entry name" value="HTH_Fis"/>
</dbReference>
<dbReference type="PROSITE" id="PS50045">
    <property type="entry name" value="SIGMA54_INTERACT_4"/>
    <property type="match status" value="1"/>
</dbReference>
<evidence type="ECO:0000256" key="5">
    <source>
        <dbReference type="ARBA" id="ARBA00023163"/>
    </source>
</evidence>
<dbReference type="PANTHER" id="PTHR32071:SF100">
    <property type="entry name" value="RESPONSE REGULATOR PROTEIN PILR"/>
    <property type="match status" value="1"/>
</dbReference>
<dbReference type="SUPFAM" id="SSF46689">
    <property type="entry name" value="Homeodomain-like"/>
    <property type="match status" value="1"/>
</dbReference>
<feature type="domain" description="Response regulatory" evidence="8">
    <location>
        <begin position="9"/>
        <end position="123"/>
    </location>
</feature>
<feature type="domain" description="Sigma-54 factor interaction" evidence="7">
    <location>
        <begin position="148"/>
        <end position="369"/>
    </location>
</feature>
<evidence type="ECO:0000256" key="2">
    <source>
        <dbReference type="ARBA" id="ARBA00022840"/>
    </source>
</evidence>
<dbReference type="FunFam" id="3.40.50.300:FF:000006">
    <property type="entry name" value="DNA-binding transcriptional regulator NtrC"/>
    <property type="match status" value="1"/>
</dbReference>
<dbReference type="CDD" id="cd00009">
    <property type="entry name" value="AAA"/>
    <property type="match status" value="1"/>
</dbReference>